<evidence type="ECO:0000259" key="9">
    <source>
        <dbReference type="PROSITE" id="PS50850"/>
    </source>
</evidence>
<keyword evidence="6 8" id="KW-0472">Membrane</keyword>
<proteinExistence type="predicted"/>
<dbReference type="RefSeq" id="WP_351959633.1">
    <property type="nucleotide sequence ID" value="NZ_JBEOZM010000015.1"/>
</dbReference>
<feature type="transmembrane region" description="Helical" evidence="8">
    <location>
        <begin position="253"/>
        <end position="276"/>
    </location>
</feature>
<name>A0ABV1TMF5_9ACTN</name>
<feature type="transmembrane region" description="Helical" evidence="8">
    <location>
        <begin position="57"/>
        <end position="80"/>
    </location>
</feature>
<feature type="transmembrane region" description="Helical" evidence="8">
    <location>
        <begin position="157"/>
        <end position="180"/>
    </location>
</feature>
<keyword evidence="5 8" id="KW-1133">Transmembrane helix</keyword>
<keyword evidence="11" id="KW-1185">Reference proteome</keyword>
<dbReference type="InterPro" id="IPR020846">
    <property type="entry name" value="MFS_dom"/>
</dbReference>
<dbReference type="PROSITE" id="PS50850">
    <property type="entry name" value="MFS"/>
    <property type="match status" value="1"/>
</dbReference>
<comment type="caution">
    <text evidence="10">The sequence shown here is derived from an EMBL/GenBank/DDBJ whole genome shotgun (WGS) entry which is preliminary data.</text>
</comment>
<dbReference type="EMBL" id="JBEOZM010000015">
    <property type="protein sequence ID" value="MER6271224.1"/>
    <property type="molecule type" value="Genomic_DNA"/>
</dbReference>
<accession>A0ABV1TMF5</accession>
<gene>
    <name evidence="10" type="ORF">ABT211_28605</name>
</gene>
<dbReference type="CDD" id="cd17369">
    <property type="entry name" value="MFS_ShiA_like"/>
    <property type="match status" value="1"/>
</dbReference>
<evidence type="ECO:0000313" key="10">
    <source>
        <dbReference type="EMBL" id="MER6271224.1"/>
    </source>
</evidence>
<dbReference type="PANTHER" id="PTHR43045:SF1">
    <property type="entry name" value="SHIKIMATE TRANSPORTER"/>
    <property type="match status" value="1"/>
</dbReference>
<dbReference type="InterPro" id="IPR036259">
    <property type="entry name" value="MFS_trans_sf"/>
</dbReference>
<protein>
    <submittedName>
        <fullName evidence="10">MFS transporter</fullName>
    </submittedName>
</protein>
<dbReference type="Proteomes" id="UP001490365">
    <property type="component" value="Unassembled WGS sequence"/>
</dbReference>
<keyword evidence="3" id="KW-1003">Cell membrane</keyword>
<evidence type="ECO:0000256" key="8">
    <source>
        <dbReference type="SAM" id="Phobius"/>
    </source>
</evidence>
<feature type="transmembrane region" description="Helical" evidence="8">
    <location>
        <begin position="319"/>
        <end position="338"/>
    </location>
</feature>
<evidence type="ECO:0000313" key="11">
    <source>
        <dbReference type="Proteomes" id="UP001490365"/>
    </source>
</evidence>
<dbReference type="InterPro" id="IPR005829">
    <property type="entry name" value="Sugar_transporter_CS"/>
</dbReference>
<evidence type="ECO:0000256" key="6">
    <source>
        <dbReference type="ARBA" id="ARBA00023136"/>
    </source>
</evidence>
<feature type="transmembrane region" description="Helical" evidence="8">
    <location>
        <begin position="192"/>
        <end position="211"/>
    </location>
</feature>
<evidence type="ECO:0000256" key="2">
    <source>
        <dbReference type="ARBA" id="ARBA00022448"/>
    </source>
</evidence>
<feature type="domain" description="Major facilitator superfamily (MFS) profile" evidence="9">
    <location>
        <begin position="19"/>
        <end position="438"/>
    </location>
</feature>
<evidence type="ECO:0000256" key="3">
    <source>
        <dbReference type="ARBA" id="ARBA00022475"/>
    </source>
</evidence>
<dbReference type="PROSITE" id="PS00217">
    <property type="entry name" value="SUGAR_TRANSPORT_2"/>
    <property type="match status" value="1"/>
</dbReference>
<feature type="transmembrane region" description="Helical" evidence="8">
    <location>
        <begin position="412"/>
        <end position="433"/>
    </location>
</feature>
<dbReference type="InterPro" id="IPR011701">
    <property type="entry name" value="MFS"/>
</dbReference>
<feature type="transmembrane region" description="Helical" evidence="8">
    <location>
        <begin position="381"/>
        <end position="400"/>
    </location>
</feature>
<evidence type="ECO:0000256" key="7">
    <source>
        <dbReference type="SAM" id="MobiDB-lite"/>
    </source>
</evidence>
<feature type="region of interest" description="Disordered" evidence="7">
    <location>
        <begin position="444"/>
        <end position="464"/>
    </location>
</feature>
<feature type="transmembrane region" description="Helical" evidence="8">
    <location>
        <begin position="344"/>
        <end position="369"/>
    </location>
</feature>
<organism evidence="10 11">
    <name type="scientific">Streptomyces sp. 900105755</name>
    <dbReference type="NCBI Taxonomy" id="3154389"/>
    <lineage>
        <taxon>Bacteria</taxon>
        <taxon>Bacillati</taxon>
        <taxon>Actinomycetota</taxon>
        <taxon>Actinomycetes</taxon>
        <taxon>Kitasatosporales</taxon>
        <taxon>Streptomycetaceae</taxon>
        <taxon>Streptomyces</taxon>
    </lineage>
</organism>
<feature type="transmembrane region" description="Helical" evidence="8">
    <location>
        <begin position="92"/>
        <end position="113"/>
    </location>
</feature>
<dbReference type="Gene3D" id="1.20.1250.20">
    <property type="entry name" value="MFS general substrate transporter like domains"/>
    <property type="match status" value="1"/>
</dbReference>
<reference evidence="10 11" key="1">
    <citation type="submission" date="2024-06" db="EMBL/GenBank/DDBJ databases">
        <title>The Natural Products Discovery Center: Release of the First 8490 Sequenced Strains for Exploring Actinobacteria Biosynthetic Diversity.</title>
        <authorList>
            <person name="Kalkreuter E."/>
            <person name="Kautsar S.A."/>
            <person name="Yang D."/>
            <person name="Bader C.D."/>
            <person name="Teijaro C.N."/>
            <person name="Fluegel L."/>
            <person name="Davis C.M."/>
            <person name="Simpson J.R."/>
            <person name="Lauterbach L."/>
            <person name="Steele A.D."/>
            <person name="Gui C."/>
            <person name="Meng S."/>
            <person name="Li G."/>
            <person name="Viehrig K."/>
            <person name="Ye F."/>
            <person name="Su P."/>
            <person name="Kiefer A.F."/>
            <person name="Nichols A."/>
            <person name="Cepeda A.J."/>
            <person name="Yan W."/>
            <person name="Fan B."/>
            <person name="Jiang Y."/>
            <person name="Adhikari A."/>
            <person name="Zheng C.-J."/>
            <person name="Schuster L."/>
            <person name="Cowan T.M."/>
            <person name="Smanski M.J."/>
            <person name="Chevrette M.G."/>
            <person name="De Carvalho L.P.S."/>
            <person name="Shen B."/>
        </authorList>
    </citation>
    <scope>NUCLEOTIDE SEQUENCE [LARGE SCALE GENOMIC DNA]</scope>
    <source>
        <strain evidence="10 11">NPDC001694</strain>
    </source>
</reference>
<keyword evidence="4 8" id="KW-0812">Transmembrane</keyword>
<dbReference type="Pfam" id="PF07690">
    <property type="entry name" value="MFS_1"/>
    <property type="match status" value="1"/>
</dbReference>
<evidence type="ECO:0000256" key="1">
    <source>
        <dbReference type="ARBA" id="ARBA00004651"/>
    </source>
</evidence>
<evidence type="ECO:0000256" key="4">
    <source>
        <dbReference type="ARBA" id="ARBA00022692"/>
    </source>
</evidence>
<feature type="transmembrane region" description="Helical" evidence="8">
    <location>
        <begin position="288"/>
        <end position="307"/>
    </location>
</feature>
<keyword evidence="2" id="KW-0813">Transport</keyword>
<dbReference type="PANTHER" id="PTHR43045">
    <property type="entry name" value="SHIKIMATE TRANSPORTER"/>
    <property type="match status" value="1"/>
</dbReference>
<evidence type="ECO:0000256" key="5">
    <source>
        <dbReference type="ARBA" id="ARBA00022989"/>
    </source>
</evidence>
<feature type="transmembrane region" description="Helical" evidence="8">
    <location>
        <begin position="119"/>
        <end position="145"/>
    </location>
</feature>
<comment type="subcellular location">
    <subcellularLocation>
        <location evidence="1">Cell membrane</location>
        <topology evidence="1">Multi-pass membrane protein</topology>
    </subcellularLocation>
</comment>
<dbReference type="SUPFAM" id="SSF103473">
    <property type="entry name" value="MFS general substrate transporter"/>
    <property type="match status" value="1"/>
</dbReference>
<sequence>MHAASPRPAPHEPRHLRRAVTSSFLGSVIEYYDFLLYSTAAAVVFPHVFFADLSPTAATLASFTTFATGYLARPLGGIVFGHFGDRLGRKRTLVVTMSLMGVASFLIGVLPTYGQAGTLAPVCLLLLRIVQGVAVGGEWGGAVLLSAEHATGGRRGLWASFTNAGAPFGMAVSTVAMSATSAAVGEDAFLSWGWRIPFLLSVVLLAVGLFIRLRVTETPVFAEADKEQKTRPVQDSSRRSLPLLDVLRHHPRVLLLGIGVGLSAFVFQGTVTTYIISYAVQDGFSRQTVLNSLAVSSTLAVFGIIGWSALSDRQGRRPVVMAGALAVGAYAFALFPLVDTGSTGLLVLALVLGQSLVHPMMYGPLAALYTELFSTRSRYTGASLGYQIAGLGAGFAPLIFTEVQTGAGTGATTLISAVIAAFCLLTVVCLALLGETSRTDLTGADPGAAARLPVDGRPETAQAS</sequence>